<dbReference type="Proteomes" id="UP000230161">
    <property type="component" value="Unassembled WGS sequence"/>
</dbReference>
<dbReference type="InterPro" id="IPR000600">
    <property type="entry name" value="ROK"/>
</dbReference>
<name>A0A2M9BCH2_9MICO</name>
<dbReference type="GO" id="GO:0016301">
    <property type="term" value="F:kinase activity"/>
    <property type="evidence" value="ECO:0007669"/>
    <property type="project" value="UniProtKB-KW"/>
</dbReference>
<gene>
    <name evidence="3" type="ORF">CLV54_3008</name>
</gene>
<dbReference type="SUPFAM" id="SSF53067">
    <property type="entry name" value="Actin-like ATPase domain"/>
    <property type="match status" value="1"/>
</dbReference>
<dbReference type="PANTHER" id="PTHR18964:SF149">
    <property type="entry name" value="BIFUNCTIONAL UDP-N-ACETYLGLUCOSAMINE 2-EPIMERASE_N-ACETYLMANNOSAMINE KINASE"/>
    <property type="match status" value="1"/>
</dbReference>
<dbReference type="Gene3D" id="3.30.420.40">
    <property type="match status" value="2"/>
</dbReference>
<dbReference type="EMBL" id="PGFB01000005">
    <property type="protein sequence ID" value="PJJ55658.1"/>
    <property type="molecule type" value="Genomic_DNA"/>
</dbReference>
<dbReference type="InterPro" id="IPR036388">
    <property type="entry name" value="WH-like_DNA-bd_sf"/>
</dbReference>
<keyword evidence="4" id="KW-1185">Reference proteome</keyword>
<accession>A0A2M9BCH2</accession>
<dbReference type="InterPro" id="IPR036390">
    <property type="entry name" value="WH_DNA-bd_sf"/>
</dbReference>
<dbReference type="RefSeq" id="WP_245861754.1">
    <property type="nucleotide sequence ID" value="NZ_PGFB01000005.1"/>
</dbReference>
<dbReference type="SUPFAM" id="SSF46785">
    <property type="entry name" value="Winged helix' DNA-binding domain"/>
    <property type="match status" value="1"/>
</dbReference>
<dbReference type="InterPro" id="IPR043129">
    <property type="entry name" value="ATPase_NBD"/>
</dbReference>
<keyword evidence="3" id="KW-0418">Kinase</keyword>
<evidence type="ECO:0000313" key="3">
    <source>
        <dbReference type="EMBL" id="PJJ55658.1"/>
    </source>
</evidence>
<evidence type="ECO:0000256" key="2">
    <source>
        <dbReference type="SAM" id="MobiDB-lite"/>
    </source>
</evidence>
<proteinExistence type="inferred from homology"/>
<sequence length="412" mass="42794">MVVSEAVKPPARGAPRGNNLDDVRRNNLSAVLTLVHTRGAVSRAVLTRETGLNRSTIGALVAELVSLDLVYEADPDTTNQVGRPSPVIMPSQRTVALAVNPELDSVTIGLVALGGNVVKRVRYDTLRIPSVEEVVNIVGAVVAGMRDQLDHEYNTVGLGLAVPGLVRASDGLVNLAPHLGWHQEPVSQMLQDALGLPVYAANDAAVGATAESMFGAGKGMKDMIYLNGGASGIGGGVVIDGHLMTGSSGYAGELGHTLVNSQGVACHCGSYGCLETEVSRGPLLAALGLAPNQGDELEQALIDQYADPAATDPAVAEVVDRQLGFLAVALKNAVNLFNPQLIVLGGFLGTLYEVAPERLQSTVVRSAMMGPREAVQITRAALGRDLLVVGASQLAFAQLLADPARYGHSVAV</sequence>
<protein>
    <submittedName>
        <fullName evidence="3">Putative NBD/HSP70 family sugar kinase</fullName>
    </submittedName>
</protein>
<dbReference type="PANTHER" id="PTHR18964">
    <property type="entry name" value="ROK (REPRESSOR, ORF, KINASE) FAMILY"/>
    <property type="match status" value="1"/>
</dbReference>
<comment type="similarity">
    <text evidence="1">Belongs to the ROK (NagC/XylR) family.</text>
</comment>
<dbReference type="Gene3D" id="1.10.10.10">
    <property type="entry name" value="Winged helix-like DNA-binding domain superfamily/Winged helix DNA-binding domain"/>
    <property type="match status" value="1"/>
</dbReference>
<reference evidence="3 4" key="1">
    <citation type="submission" date="2017-11" db="EMBL/GenBank/DDBJ databases">
        <title>Genomic Encyclopedia of Archaeal and Bacterial Type Strains, Phase II (KMG-II): From Individual Species to Whole Genera.</title>
        <authorList>
            <person name="Goeker M."/>
        </authorList>
    </citation>
    <scope>NUCLEOTIDE SEQUENCE [LARGE SCALE GENOMIC DNA]</scope>
    <source>
        <strain evidence="3 4">DSM 25625</strain>
    </source>
</reference>
<dbReference type="AlphaFoldDB" id="A0A2M9BCH2"/>
<evidence type="ECO:0000313" key="4">
    <source>
        <dbReference type="Proteomes" id="UP000230161"/>
    </source>
</evidence>
<feature type="region of interest" description="Disordered" evidence="2">
    <location>
        <begin position="1"/>
        <end position="22"/>
    </location>
</feature>
<keyword evidence="3" id="KW-0808">Transferase</keyword>
<dbReference type="Pfam" id="PF00480">
    <property type="entry name" value="ROK"/>
    <property type="match status" value="1"/>
</dbReference>
<evidence type="ECO:0000256" key="1">
    <source>
        <dbReference type="ARBA" id="ARBA00006479"/>
    </source>
</evidence>
<comment type="caution">
    <text evidence="3">The sequence shown here is derived from an EMBL/GenBank/DDBJ whole genome shotgun (WGS) entry which is preliminary data.</text>
</comment>
<organism evidence="3 4">
    <name type="scientific">Compostimonas suwonensis</name>
    <dbReference type="NCBI Taxonomy" id="1048394"/>
    <lineage>
        <taxon>Bacteria</taxon>
        <taxon>Bacillati</taxon>
        <taxon>Actinomycetota</taxon>
        <taxon>Actinomycetes</taxon>
        <taxon>Micrococcales</taxon>
        <taxon>Microbacteriaceae</taxon>
        <taxon>Compostimonas</taxon>
    </lineage>
</organism>